<dbReference type="AlphaFoldDB" id="A0A1I6PG02"/>
<evidence type="ECO:0000313" key="3">
    <source>
        <dbReference type="Proteomes" id="UP000199199"/>
    </source>
</evidence>
<protein>
    <submittedName>
        <fullName evidence="2">Uncharacterized protein</fullName>
    </submittedName>
</protein>
<proteinExistence type="predicted"/>
<keyword evidence="1" id="KW-0812">Transmembrane</keyword>
<keyword evidence="1" id="KW-0472">Membrane</keyword>
<accession>A0A1I6PG02</accession>
<feature type="transmembrane region" description="Helical" evidence="1">
    <location>
        <begin position="17"/>
        <end position="35"/>
    </location>
</feature>
<keyword evidence="3" id="KW-1185">Reference proteome</keyword>
<keyword evidence="1" id="KW-1133">Transmembrane helix</keyword>
<dbReference type="EMBL" id="FOZS01000001">
    <property type="protein sequence ID" value="SFS39106.1"/>
    <property type="molecule type" value="Genomic_DNA"/>
</dbReference>
<gene>
    <name evidence="2" type="ORF">SAMN04488556_0528</name>
</gene>
<organism evidence="2 3">
    <name type="scientific">Halostagnicola kamekurae</name>
    <dbReference type="NCBI Taxonomy" id="619731"/>
    <lineage>
        <taxon>Archaea</taxon>
        <taxon>Methanobacteriati</taxon>
        <taxon>Methanobacteriota</taxon>
        <taxon>Stenosarchaea group</taxon>
        <taxon>Halobacteria</taxon>
        <taxon>Halobacteriales</taxon>
        <taxon>Natrialbaceae</taxon>
        <taxon>Halostagnicola</taxon>
    </lineage>
</organism>
<sequence length="61" mass="6264">MTGGSVPKLVVDEKVEIAMSLVGILAVCAATYHVGKTGNWKPLSATSFGLALVVLFVTSEG</sequence>
<reference evidence="3" key="1">
    <citation type="submission" date="2016-10" db="EMBL/GenBank/DDBJ databases">
        <authorList>
            <person name="Varghese N."/>
            <person name="Submissions S."/>
        </authorList>
    </citation>
    <scope>NUCLEOTIDE SEQUENCE [LARGE SCALE GENOMIC DNA]</scope>
    <source>
        <strain evidence="3">DSM 22427</strain>
    </source>
</reference>
<dbReference type="Proteomes" id="UP000199199">
    <property type="component" value="Unassembled WGS sequence"/>
</dbReference>
<feature type="transmembrane region" description="Helical" evidence="1">
    <location>
        <begin position="42"/>
        <end position="59"/>
    </location>
</feature>
<evidence type="ECO:0000256" key="1">
    <source>
        <dbReference type="SAM" id="Phobius"/>
    </source>
</evidence>
<name>A0A1I6PG02_9EURY</name>
<evidence type="ECO:0000313" key="2">
    <source>
        <dbReference type="EMBL" id="SFS39106.1"/>
    </source>
</evidence>